<accession>A0ABP0FQG1</accession>
<evidence type="ECO:0000256" key="1">
    <source>
        <dbReference type="SAM" id="Coils"/>
    </source>
</evidence>
<dbReference type="EMBL" id="CAWYQH010000079">
    <property type="protein sequence ID" value="CAK8681283.1"/>
    <property type="molecule type" value="Genomic_DNA"/>
</dbReference>
<feature type="coiled-coil region" evidence="1">
    <location>
        <begin position="327"/>
        <end position="404"/>
    </location>
</feature>
<sequence>MNNSPNPSTLAQQDRKNAVENVVDDVIGKPNHEAQDLNSTSRSLADDAYYSCDELAVSNDQDESTLTTDDSRPTLKHVEPNKPTSQQTSETIYDNKTVEQKAPVFAVDETTGEKPSAQSYEKLIKNLQNQISSLTEMNGIKDGTIQSLKNKLTAKEKQVKQLIRQKEISGSIQVLALSPEIQEQIDRFFQKIRREADQYRQERDMALKQVKKLESEPKIMKNDCRVTWENCSQILDCRILVCHLTMENNSIDSDDDNIKPDQAHNSSTGQDLADSGCYSKDSSLVRSELEESLSNFDNCLKLGAVERQLTSSFRQSTDGNVEECRTDDVMQRKIDSLQQQLNEKNKENEELKMKNLCFTPDLQKMIDTAFQKIVAERDEIAEENRRLKAEVQRLKNKIQRLAGKADVA</sequence>
<organism evidence="3 4">
    <name type="scientific">Clavelina lepadiformis</name>
    <name type="common">Light-bulb sea squirt</name>
    <name type="synonym">Ascidia lepadiformis</name>
    <dbReference type="NCBI Taxonomy" id="159417"/>
    <lineage>
        <taxon>Eukaryota</taxon>
        <taxon>Metazoa</taxon>
        <taxon>Chordata</taxon>
        <taxon>Tunicata</taxon>
        <taxon>Ascidiacea</taxon>
        <taxon>Aplousobranchia</taxon>
        <taxon>Clavelinidae</taxon>
        <taxon>Clavelina</taxon>
    </lineage>
</organism>
<dbReference type="Proteomes" id="UP001642483">
    <property type="component" value="Unassembled WGS sequence"/>
</dbReference>
<feature type="region of interest" description="Disordered" evidence="2">
    <location>
        <begin position="59"/>
        <end position="90"/>
    </location>
</feature>
<comment type="caution">
    <text evidence="3">The sequence shown here is derived from an EMBL/GenBank/DDBJ whole genome shotgun (WGS) entry which is preliminary data.</text>
</comment>
<proteinExistence type="predicted"/>
<evidence type="ECO:0000256" key="2">
    <source>
        <dbReference type="SAM" id="MobiDB-lite"/>
    </source>
</evidence>
<gene>
    <name evidence="3" type="ORF">CVLEPA_LOCUS11500</name>
</gene>
<feature type="compositionally biased region" description="Basic and acidic residues" evidence="2">
    <location>
        <begin position="69"/>
        <end position="80"/>
    </location>
</feature>
<evidence type="ECO:0000313" key="4">
    <source>
        <dbReference type="Proteomes" id="UP001642483"/>
    </source>
</evidence>
<feature type="region of interest" description="Disordered" evidence="2">
    <location>
        <begin position="252"/>
        <end position="275"/>
    </location>
</feature>
<reference evidence="3 4" key="1">
    <citation type="submission" date="2024-02" db="EMBL/GenBank/DDBJ databases">
        <authorList>
            <person name="Daric V."/>
            <person name="Darras S."/>
        </authorList>
    </citation>
    <scope>NUCLEOTIDE SEQUENCE [LARGE SCALE GENOMIC DNA]</scope>
</reference>
<evidence type="ECO:0000313" key="3">
    <source>
        <dbReference type="EMBL" id="CAK8681283.1"/>
    </source>
</evidence>
<feature type="coiled-coil region" evidence="1">
    <location>
        <begin position="189"/>
        <end position="216"/>
    </location>
</feature>
<keyword evidence="1" id="KW-0175">Coiled coil</keyword>
<keyword evidence="4" id="KW-1185">Reference proteome</keyword>
<feature type="coiled-coil region" evidence="1">
    <location>
        <begin position="117"/>
        <end position="165"/>
    </location>
</feature>
<name>A0ABP0FQG1_CLALP</name>
<protein>
    <submittedName>
        <fullName evidence="3">Uncharacterized protein</fullName>
    </submittedName>
</protein>